<feature type="repeat" description="ANK" evidence="5">
    <location>
        <begin position="54"/>
        <end position="86"/>
    </location>
</feature>
<dbReference type="STRING" id="7574.A0A1S3HK32"/>
<protein>
    <submittedName>
        <fullName evidence="9">Uncharacterized protein LOC106155977</fullName>
    </submittedName>
</protein>
<keyword evidence="8" id="KW-1185">Reference proteome</keyword>
<dbReference type="KEGG" id="lak:106155977"/>
<feature type="repeat" description="ANK" evidence="5">
    <location>
        <begin position="139"/>
        <end position="171"/>
    </location>
</feature>
<dbReference type="Pfam" id="PF00023">
    <property type="entry name" value="Ank"/>
    <property type="match status" value="1"/>
</dbReference>
<dbReference type="InterPro" id="IPR036770">
    <property type="entry name" value="Ankyrin_rpt-contain_sf"/>
</dbReference>
<sequence>MLEGALIAEAENSLKDAIIAQRTDIVRTVLSACDSGETPDELTCDRLLNSISCEEGTVLHMATKLGDPDIVRTLLSSGADPSIRNSSDQTPLDLAKDNLQILTVYTSELFQSIAQSNCDKVQKFLNMGFNMNTVDSEETKSSPLHWAASYGNEDMVQLLLGQASSVNMTNADGMTPLHDAVLRGNPRIVSLLLQHGASTEMKPIKGKYKDKFISDMAEGKTDVEMVLLSGENETEQKPQLVTVPEENGHTRRDSESSLASKEPQSPLSKGPVLNGPLTPGLVKQGGLDHPQQGKTIATKLSSPPQPLDTDSRLHYLWPRPQKLLHTDGDPFSVPETLHVFLTAQSGTALVSDMLEVWQGRQQVLQAMGIKLHLEPIPAGSLKNIQDLQCVQCQVNRRLFQRDESYRISITSKQIRIVSSDRAGMFYATCTIIQLLQLCKSEGIPAITIQDWPCFKDRGILLDLSQGRKPTLENLKTTVETLAQLKINQVHLYARFSVPEEPHWQFCYQRSELLSLDMFCRKHCISLLPVLDVVPKVSYEDLKQLHATFQDFLACFSSAKVVHLGPRLTSFFPDTASEEELIDSVDTSLLLPIPTDYMIQMCAYGFHEAPVSLQRLPGNIVLMEYGFQASYSFRHFCKPYADSGVPFYVCPGTSAWNSLAGCPEASVSNVYHASHSCLTQGALGLVVCDWSGVGHMTHKCFSWPGFLTGAGLSWNSTTPWVLFYDTSVRNFTGKLLSMSYHVDLEHLNLETLQKAMRHIRKCQNELQKAVVHRHNARQVVAELQLTADLQLAACRIGRALVSVGRNPNTQSPGGAGYSVINLGIANLTPTAKTDLANRLLGMLEQYRVVWYMGNIPHGLNESLNVLSTMLKQYLPEETLSSD</sequence>
<evidence type="ECO:0000313" key="8">
    <source>
        <dbReference type="Proteomes" id="UP000085678"/>
    </source>
</evidence>
<feature type="domain" description="Beta-hexosaminidase bacterial type N-terminal" evidence="7">
    <location>
        <begin position="315"/>
        <end position="451"/>
    </location>
</feature>
<gene>
    <name evidence="9" type="primary">LOC106155977</name>
</gene>
<dbReference type="SUPFAM" id="SSF55545">
    <property type="entry name" value="beta-N-acetylhexosaminidase-like domain"/>
    <property type="match status" value="1"/>
</dbReference>
<evidence type="ECO:0000313" key="9">
    <source>
        <dbReference type="RefSeq" id="XP_013386480.1"/>
    </source>
</evidence>
<name>A0A1S3HK32_LINAN</name>
<evidence type="ECO:0000256" key="1">
    <source>
        <dbReference type="ARBA" id="ARBA00022737"/>
    </source>
</evidence>
<dbReference type="SMART" id="SM00248">
    <property type="entry name" value="ANK"/>
    <property type="match status" value="3"/>
</dbReference>
<dbReference type="GO" id="GO:0016798">
    <property type="term" value="F:hydrolase activity, acting on glycosyl bonds"/>
    <property type="evidence" value="ECO:0007669"/>
    <property type="project" value="UniProtKB-KW"/>
</dbReference>
<dbReference type="RefSeq" id="XP_013386480.1">
    <property type="nucleotide sequence ID" value="XM_013531026.1"/>
</dbReference>
<dbReference type="InterPro" id="IPR017853">
    <property type="entry name" value="GH"/>
</dbReference>
<dbReference type="PANTHER" id="PTHR24171">
    <property type="entry name" value="ANKYRIN REPEAT DOMAIN-CONTAINING PROTEIN 39-RELATED"/>
    <property type="match status" value="1"/>
</dbReference>
<dbReference type="PROSITE" id="PS50088">
    <property type="entry name" value="ANK_REPEAT"/>
    <property type="match status" value="3"/>
</dbReference>
<dbReference type="GO" id="GO:0004842">
    <property type="term" value="F:ubiquitin-protein transferase activity"/>
    <property type="evidence" value="ECO:0007669"/>
    <property type="project" value="TreeGrafter"/>
</dbReference>
<dbReference type="Proteomes" id="UP000085678">
    <property type="component" value="Unplaced"/>
</dbReference>
<feature type="repeat" description="ANK" evidence="5">
    <location>
        <begin position="172"/>
        <end position="204"/>
    </location>
</feature>
<reference evidence="9" key="1">
    <citation type="submission" date="2025-08" db="UniProtKB">
        <authorList>
            <consortium name="RefSeq"/>
        </authorList>
    </citation>
    <scope>IDENTIFICATION</scope>
    <source>
        <tissue evidence="9">Gonads</tissue>
    </source>
</reference>
<dbReference type="SUPFAM" id="SSF48403">
    <property type="entry name" value="Ankyrin repeat"/>
    <property type="match status" value="1"/>
</dbReference>
<keyword evidence="2" id="KW-0378">Hydrolase</keyword>
<dbReference type="GO" id="GO:0085020">
    <property type="term" value="P:protein K6-linked ubiquitination"/>
    <property type="evidence" value="ECO:0007669"/>
    <property type="project" value="TreeGrafter"/>
</dbReference>
<dbReference type="Gene3D" id="3.20.20.80">
    <property type="entry name" value="Glycosidases"/>
    <property type="match status" value="2"/>
</dbReference>
<evidence type="ECO:0000256" key="5">
    <source>
        <dbReference type="PROSITE-ProRule" id="PRU00023"/>
    </source>
</evidence>
<organism evidence="8 9">
    <name type="scientific">Lingula anatina</name>
    <name type="common">Brachiopod</name>
    <name type="synonym">Lingula unguis</name>
    <dbReference type="NCBI Taxonomy" id="7574"/>
    <lineage>
        <taxon>Eukaryota</taxon>
        <taxon>Metazoa</taxon>
        <taxon>Spiralia</taxon>
        <taxon>Lophotrochozoa</taxon>
        <taxon>Brachiopoda</taxon>
        <taxon>Linguliformea</taxon>
        <taxon>Lingulata</taxon>
        <taxon>Lingulida</taxon>
        <taxon>Linguloidea</taxon>
        <taxon>Lingulidae</taxon>
        <taxon>Lingula</taxon>
    </lineage>
</organism>
<feature type="compositionally biased region" description="Polar residues" evidence="6">
    <location>
        <begin position="292"/>
        <end position="302"/>
    </location>
</feature>
<dbReference type="Gene3D" id="3.30.379.10">
    <property type="entry name" value="Chitobiase/beta-hexosaminidase domain 2-like"/>
    <property type="match status" value="1"/>
</dbReference>
<keyword evidence="4" id="KW-0326">Glycosidase</keyword>
<dbReference type="InterPro" id="IPR002110">
    <property type="entry name" value="Ankyrin_rpt"/>
</dbReference>
<dbReference type="PANTHER" id="PTHR24171:SF11">
    <property type="entry name" value="26S PROTEASOME NON-ATPASE REGULATORY SUBUNIT 10"/>
    <property type="match status" value="1"/>
</dbReference>
<evidence type="ECO:0000256" key="4">
    <source>
        <dbReference type="ARBA" id="ARBA00023295"/>
    </source>
</evidence>
<dbReference type="Pfam" id="PF12796">
    <property type="entry name" value="Ank_2"/>
    <property type="match status" value="1"/>
</dbReference>
<feature type="region of interest" description="Disordered" evidence="6">
    <location>
        <begin position="230"/>
        <end position="307"/>
    </location>
</feature>
<dbReference type="InterPro" id="IPR015882">
    <property type="entry name" value="HEX_bac_N"/>
</dbReference>
<dbReference type="AlphaFoldDB" id="A0A1S3HK32"/>
<dbReference type="PROSITE" id="PS50297">
    <property type="entry name" value="ANK_REP_REGION"/>
    <property type="match status" value="3"/>
</dbReference>
<keyword evidence="3 5" id="KW-0040">ANK repeat</keyword>
<feature type="compositionally biased region" description="Polar residues" evidence="6">
    <location>
        <begin position="256"/>
        <end position="267"/>
    </location>
</feature>
<evidence type="ECO:0000256" key="3">
    <source>
        <dbReference type="ARBA" id="ARBA00023043"/>
    </source>
</evidence>
<proteinExistence type="predicted"/>
<evidence type="ECO:0000259" key="7">
    <source>
        <dbReference type="Pfam" id="PF02838"/>
    </source>
</evidence>
<accession>A0A1S3HK32</accession>
<dbReference type="GO" id="GO:0031436">
    <property type="term" value="C:BRCA1-BARD1 complex"/>
    <property type="evidence" value="ECO:0007669"/>
    <property type="project" value="TreeGrafter"/>
</dbReference>
<dbReference type="GO" id="GO:0070531">
    <property type="term" value="C:BRCA1-A complex"/>
    <property type="evidence" value="ECO:0007669"/>
    <property type="project" value="TreeGrafter"/>
</dbReference>
<dbReference type="OrthoDB" id="5806726at2759"/>
<evidence type="ECO:0000256" key="2">
    <source>
        <dbReference type="ARBA" id="ARBA00022801"/>
    </source>
</evidence>
<evidence type="ECO:0000256" key="6">
    <source>
        <dbReference type="SAM" id="MobiDB-lite"/>
    </source>
</evidence>
<dbReference type="InterPro" id="IPR029018">
    <property type="entry name" value="Hex-like_dom2"/>
</dbReference>
<dbReference type="Pfam" id="PF02838">
    <property type="entry name" value="Glyco_hydro_20b"/>
    <property type="match status" value="1"/>
</dbReference>
<dbReference type="InParanoid" id="A0A1S3HK32"/>
<dbReference type="Gene3D" id="1.25.40.20">
    <property type="entry name" value="Ankyrin repeat-containing domain"/>
    <property type="match status" value="2"/>
</dbReference>
<feature type="compositionally biased region" description="Basic and acidic residues" evidence="6">
    <location>
        <begin position="246"/>
        <end position="255"/>
    </location>
</feature>
<keyword evidence="1" id="KW-0677">Repeat</keyword>
<dbReference type="GeneID" id="106155977"/>
<dbReference type="SUPFAM" id="SSF51445">
    <property type="entry name" value="(Trans)glycosidases"/>
    <property type="match status" value="1"/>
</dbReference>